<keyword evidence="3" id="KW-1185">Reference proteome</keyword>
<dbReference type="InterPro" id="IPR026467">
    <property type="entry name" value="Ser/Gly_Cys_C_dom"/>
</dbReference>
<evidence type="ECO:0000256" key="1">
    <source>
        <dbReference type="SAM" id="Phobius"/>
    </source>
</evidence>
<dbReference type="AlphaFoldDB" id="A0A366HVT7"/>
<evidence type="ECO:0000313" key="3">
    <source>
        <dbReference type="Proteomes" id="UP000253426"/>
    </source>
</evidence>
<dbReference type="NCBIfam" id="TIGR04222">
    <property type="entry name" value="near_uncomplex"/>
    <property type="match status" value="1"/>
</dbReference>
<sequence length="492" mass="53758">MGSGRAPAAETELWQKLETFPLNRRDAVQDFSARLARENGWRRPYAQRVSSEYLRFLFLAMKAGHPVTPSEEVDQAWHLHLVYTRSYWDELCARVLGRPLHHEPTAGGIDEGAKFRDQYARTLQSYTRWFGHAPPEDIWPTVSERFGPHDGRWVDMTRHWLLPKPRFVARLRPLRVAAVMGIALVTTLMASCSESLNVFEWRGKEFLGFYWMAFITALATSFLLVKVARGRAWPSDDMLTDPYEIAFLGGGGVRAVDAALAALHGRGLVKISNGNKGDSGLQRVLNPSQPVTNDVEYAVLCALPASADANVKDVRKVLRPSMNQLRDRLVEKGLVASSGQRAGLLLLAALPFVALLVTGVTKLMVGLGRGAPVDFLIISLAVTLMVTIVRLATLRRRTADGEAMWERFKPMERAMKEKLKHPYEPQDPLMVPLAVALVGVPGLNWPGYYDLHYALQRSNNASSGGCGSGCGSSGCGGGGCGGGGCGGCGGGD</sequence>
<gene>
    <name evidence="2" type="ORF">DES53_101820</name>
</gene>
<keyword evidence="1" id="KW-0472">Membrane</keyword>
<keyword evidence="1" id="KW-0812">Transmembrane</keyword>
<dbReference type="EMBL" id="QNRR01000001">
    <property type="protein sequence ID" value="RBP48020.1"/>
    <property type="molecule type" value="Genomic_DNA"/>
</dbReference>
<evidence type="ECO:0000313" key="2">
    <source>
        <dbReference type="EMBL" id="RBP48020.1"/>
    </source>
</evidence>
<keyword evidence="1" id="KW-1133">Transmembrane helix</keyword>
<proteinExistence type="predicted"/>
<name>A0A366HVT7_9BACT</name>
<feature type="transmembrane region" description="Helical" evidence="1">
    <location>
        <begin position="342"/>
        <end position="363"/>
    </location>
</feature>
<feature type="transmembrane region" description="Helical" evidence="1">
    <location>
        <begin position="375"/>
        <end position="394"/>
    </location>
</feature>
<accession>A0A366HVT7</accession>
<organism evidence="2 3">
    <name type="scientific">Roseimicrobium gellanilyticum</name>
    <dbReference type="NCBI Taxonomy" id="748857"/>
    <lineage>
        <taxon>Bacteria</taxon>
        <taxon>Pseudomonadati</taxon>
        <taxon>Verrucomicrobiota</taxon>
        <taxon>Verrucomicrobiia</taxon>
        <taxon>Verrucomicrobiales</taxon>
        <taxon>Verrucomicrobiaceae</taxon>
        <taxon>Roseimicrobium</taxon>
    </lineage>
</organism>
<feature type="transmembrane region" description="Helical" evidence="1">
    <location>
        <begin position="174"/>
        <end position="196"/>
    </location>
</feature>
<protein>
    <submittedName>
        <fullName evidence="2">Uncharacterized protein (TIGR04222 family)</fullName>
    </submittedName>
</protein>
<feature type="transmembrane region" description="Helical" evidence="1">
    <location>
        <begin position="208"/>
        <end position="228"/>
    </location>
</feature>
<reference evidence="2 3" key="1">
    <citation type="submission" date="2018-06" db="EMBL/GenBank/DDBJ databases">
        <title>Genomic Encyclopedia of Type Strains, Phase IV (KMG-IV): sequencing the most valuable type-strain genomes for metagenomic binning, comparative biology and taxonomic classification.</title>
        <authorList>
            <person name="Goeker M."/>
        </authorList>
    </citation>
    <scope>NUCLEOTIDE SEQUENCE [LARGE SCALE GENOMIC DNA]</scope>
    <source>
        <strain evidence="2 3">DSM 25532</strain>
    </source>
</reference>
<dbReference type="Proteomes" id="UP000253426">
    <property type="component" value="Unassembled WGS sequence"/>
</dbReference>
<comment type="caution">
    <text evidence="2">The sequence shown here is derived from an EMBL/GenBank/DDBJ whole genome shotgun (WGS) entry which is preliminary data.</text>
</comment>